<evidence type="ECO:0000313" key="4">
    <source>
        <dbReference type="Proteomes" id="UP001595696"/>
    </source>
</evidence>
<dbReference type="Proteomes" id="UP001595696">
    <property type="component" value="Unassembled WGS sequence"/>
</dbReference>
<evidence type="ECO:0000259" key="2">
    <source>
        <dbReference type="Pfam" id="PF01557"/>
    </source>
</evidence>
<accession>A0ABV8DSI0</accession>
<evidence type="ECO:0000313" key="3">
    <source>
        <dbReference type="EMBL" id="MFC3962819.1"/>
    </source>
</evidence>
<sequence>MTTVQPQTIEAAAARLAAAAATGIPCAPIRDLIAPDDLASAYAIQQRNLAALLAGGRTVIGRKIGLTSPAVQRQLGVEQPDFGVLLDDFDCSGDAEVDFGRLLQPRIEAEIGFTLAADITGPITAADAPGYVRTVHAALEIVDSRVANWDIQFADTVADNASSGLYVLGDSLPIADAPDLEQVTMVLTSGGEQISAGRGTDCLGSPWAALAWLANTAREFGSPLRAGEIVLSGALGPLAPVAPGATYRAELAGIGSVTATFTTPESRKA</sequence>
<dbReference type="InterPro" id="IPR050772">
    <property type="entry name" value="Hydratase-Decarb/MhpD_sf"/>
</dbReference>
<dbReference type="PANTHER" id="PTHR30143:SF0">
    <property type="entry name" value="2-KETO-4-PENTENOATE HYDRATASE"/>
    <property type="match status" value="1"/>
</dbReference>
<name>A0ABV8DSI0_9NOCA</name>
<comment type="caution">
    <text evidence="3">The sequence shown here is derived from an EMBL/GenBank/DDBJ whole genome shotgun (WGS) entry which is preliminary data.</text>
</comment>
<feature type="domain" description="Fumarylacetoacetase-like C-terminal" evidence="2">
    <location>
        <begin position="104"/>
        <end position="261"/>
    </location>
</feature>
<keyword evidence="1" id="KW-0456">Lyase</keyword>
<dbReference type="EMBL" id="JBHSAX010000013">
    <property type="protein sequence ID" value="MFC3962819.1"/>
    <property type="molecule type" value="Genomic_DNA"/>
</dbReference>
<evidence type="ECO:0000256" key="1">
    <source>
        <dbReference type="ARBA" id="ARBA00023239"/>
    </source>
</evidence>
<dbReference type="InterPro" id="IPR036663">
    <property type="entry name" value="Fumarylacetoacetase_C_sf"/>
</dbReference>
<proteinExistence type="predicted"/>
<dbReference type="PANTHER" id="PTHR30143">
    <property type="entry name" value="ACID HYDRATASE"/>
    <property type="match status" value="1"/>
</dbReference>
<organism evidence="3 4">
    <name type="scientific">Nocardia jiangsuensis</name>
    <dbReference type="NCBI Taxonomy" id="1691563"/>
    <lineage>
        <taxon>Bacteria</taxon>
        <taxon>Bacillati</taxon>
        <taxon>Actinomycetota</taxon>
        <taxon>Actinomycetes</taxon>
        <taxon>Mycobacteriales</taxon>
        <taxon>Nocardiaceae</taxon>
        <taxon>Nocardia</taxon>
    </lineage>
</organism>
<protein>
    <submittedName>
        <fullName evidence="3">2-keto-4-pentenoate hydratase</fullName>
    </submittedName>
</protein>
<keyword evidence="4" id="KW-1185">Reference proteome</keyword>
<dbReference type="InterPro" id="IPR011234">
    <property type="entry name" value="Fumarylacetoacetase-like_C"/>
</dbReference>
<dbReference type="Pfam" id="PF01557">
    <property type="entry name" value="FAA_hydrolase"/>
    <property type="match status" value="1"/>
</dbReference>
<dbReference type="RefSeq" id="WP_378612579.1">
    <property type="nucleotide sequence ID" value="NZ_JBHSAX010000013.1"/>
</dbReference>
<reference evidence="4" key="1">
    <citation type="journal article" date="2019" name="Int. J. Syst. Evol. Microbiol.">
        <title>The Global Catalogue of Microorganisms (GCM) 10K type strain sequencing project: providing services to taxonomists for standard genome sequencing and annotation.</title>
        <authorList>
            <consortium name="The Broad Institute Genomics Platform"/>
            <consortium name="The Broad Institute Genome Sequencing Center for Infectious Disease"/>
            <person name="Wu L."/>
            <person name="Ma J."/>
        </authorList>
    </citation>
    <scope>NUCLEOTIDE SEQUENCE [LARGE SCALE GENOMIC DNA]</scope>
    <source>
        <strain evidence="4">CGMCC 4.7330</strain>
    </source>
</reference>
<dbReference type="Gene3D" id="3.90.850.10">
    <property type="entry name" value="Fumarylacetoacetase-like, C-terminal domain"/>
    <property type="match status" value="1"/>
</dbReference>
<gene>
    <name evidence="3" type="ORF">ACFO0B_12570</name>
</gene>
<dbReference type="SUPFAM" id="SSF56529">
    <property type="entry name" value="FAH"/>
    <property type="match status" value="1"/>
</dbReference>